<protein>
    <submittedName>
        <fullName evidence="1">Uncharacterized protein</fullName>
    </submittedName>
</protein>
<reference evidence="1 2" key="1">
    <citation type="submission" date="2020-08" db="EMBL/GenBank/DDBJ databases">
        <title>A novel species.</title>
        <authorList>
            <person name="Gao J."/>
        </authorList>
    </citation>
    <scope>NUCLEOTIDE SEQUENCE [LARGE SCALE GENOMIC DNA]</scope>
    <source>
        <strain evidence="1 2">CRXT-G-22</strain>
    </source>
</reference>
<gene>
    <name evidence="1" type="ORF">IAG44_03255</name>
</gene>
<name>A0A7H0I719_9ACTN</name>
<accession>A0A7H0I719</accession>
<keyword evidence="2" id="KW-1185">Reference proteome</keyword>
<proteinExistence type="predicted"/>
<dbReference type="KEGG" id="sroi:IAG44_03255"/>
<dbReference type="AlphaFoldDB" id="A0A7H0I719"/>
<dbReference type="EMBL" id="CP060828">
    <property type="protein sequence ID" value="QNP68585.1"/>
    <property type="molecule type" value="Genomic_DNA"/>
</dbReference>
<sequence>MHSPDRLRTLLRELDDPDRLELPAGHDLSAARHRFARLAGALEDRFGPSVTSGVVQDASFHGYVSTPDRWVLLSNFGPFVTTGTGPDWGVPGCEEGLDPGFVTWLDGLCASLGCVYVPVALLLEPYDGPSPLADEPIPGEEDEDDDAPPLWWDRYFQYM</sequence>
<evidence type="ECO:0000313" key="1">
    <source>
        <dbReference type="EMBL" id="QNP68585.1"/>
    </source>
</evidence>
<organism evidence="1 2">
    <name type="scientific">Streptomyces roseirectus</name>
    <dbReference type="NCBI Taxonomy" id="2768066"/>
    <lineage>
        <taxon>Bacteria</taxon>
        <taxon>Bacillati</taxon>
        <taxon>Actinomycetota</taxon>
        <taxon>Actinomycetes</taxon>
        <taxon>Kitasatosporales</taxon>
        <taxon>Streptomycetaceae</taxon>
        <taxon>Streptomyces</taxon>
    </lineage>
</organism>
<dbReference type="RefSeq" id="WP_187745624.1">
    <property type="nucleotide sequence ID" value="NZ_CP060828.1"/>
</dbReference>
<evidence type="ECO:0000313" key="2">
    <source>
        <dbReference type="Proteomes" id="UP000516052"/>
    </source>
</evidence>
<dbReference type="Proteomes" id="UP000516052">
    <property type="component" value="Chromosome"/>
</dbReference>